<dbReference type="OrthoDB" id="3269405at2759"/>
<sequence length="213" mass="24273">MSLNSQILTPPVQAASIPSSSHSTPTGKKYTYRQEYELFLRATHLPAVNAGPFVPQNIYKPHTNSDRKRYVEEVSLEGPLYFAMDSPSEYGIPLTDALHSRTKRLVDREKPVFEGRGPSVSIRLEWPGYRQWTRQIPTKDFRSPPGPITMAKLAKNIAKCVQRFIDENKDRNLEEPSNLRWKVGLRVNEVRHISGSGAQEREQSTHLAETITF</sequence>
<gene>
    <name evidence="2" type="ORF">EST38_g1950</name>
</gene>
<dbReference type="STRING" id="2316362.A0A4Q2DTR7"/>
<name>A0A4Q2DTR7_9AGAR</name>
<organism evidence="2 3">
    <name type="scientific">Candolleomyces aberdarensis</name>
    <dbReference type="NCBI Taxonomy" id="2316362"/>
    <lineage>
        <taxon>Eukaryota</taxon>
        <taxon>Fungi</taxon>
        <taxon>Dikarya</taxon>
        <taxon>Basidiomycota</taxon>
        <taxon>Agaricomycotina</taxon>
        <taxon>Agaricomycetes</taxon>
        <taxon>Agaricomycetidae</taxon>
        <taxon>Agaricales</taxon>
        <taxon>Agaricineae</taxon>
        <taxon>Psathyrellaceae</taxon>
        <taxon>Candolleomyces</taxon>
    </lineage>
</organism>
<keyword evidence="3" id="KW-1185">Reference proteome</keyword>
<reference evidence="2 3" key="1">
    <citation type="submission" date="2019-01" db="EMBL/GenBank/DDBJ databases">
        <title>Draft genome sequence of Psathyrella aberdarensis IHI B618.</title>
        <authorList>
            <person name="Buettner E."/>
            <person name="Kellner H."/>
        </authorList>
    </citation>
    <scope>NUCLEOTIDE SEQUENCE [LARGE SCALE GENOMIC DNA]</scope>
    <source>
        <strain evidence="2 3">IHI B618</strain>
    </source>
</reference>
<feature type="region of interest" description="Disordered" evidence="1">
    <location>
        <begin position="194"/>
        <end position="213"/>
    </location>
</feature>
<evidence type="ECO:0000256" key="1">
    <source>
        <dbReference type="SAM" id="MobiDB-lite"/>
    </source>
</evidence>
<accession>A0A4Q2DTR7</accession>
<dbReference type="Proteomes" id="UP000290288">
    <property type="component" value="Unassembled WGS sequence"/>
</dbReference>
<dbReference type="AlphaFoldDB" id="A0A4Q2DTR7"/>
<evidence type="ECO:0000313" key="2">
    <source>
        <dbReference type="EMBL" id="RXW23910.1"/>
    </source>
</evidence>
<dbReference type="EMBL" id="SDEE01000030">
    <property type="protein sequence ID" value="RXW23910.1"/>
    <property type="molecule type" value="Genomic_DNA"/>
</dbReference>
<protein>
    <submittedName>
        <fullName evidence="2">Uncharacterized protein</fullName>
    </submittedName>
</protein>
<proteinExistence type="predicted"/>
<evidence type="ECO:0000313" key="3">
    <source>
        <dbReference type="Proteomes" id="UP000290288"/>
    </source>
</evidence>
<feature type="compositionally biased region" description="Polar residues" evidence="1">
    <location>
        <begin position="16"/>
        <end position="26"/>
    </location>
</feature>
<comment type="caution">
    <text evidence="2">The sequence shown here is derived from an EMBL/GenBank/DDBJ whole genome shotgun (WGS) entry which is preliminary data.</text>
</comment>
<feature type="region of interest" description="Disordered" evidence="1">
    <location>
        <begin position="1"/>
        <end position="27"/>
    </location>
</feature>